<dbReference type="InterPro" id="IPR002575">
    <property type="entry name" value="Aminoglycoside_PTrfase"/>
</dbReference>
<comment type="caution">
    <text evidence="2">The sequence shown here is derived from an EMBL/GenBank/DDBJ whole genome shotgun (WGS) entry which is preliminary data.</text>
</comment>
<reference evidence="3" key="1">
    <citation type="submission" date="2020-01" db="EMBL/GenBank/DDBJ databases">
        <title>Sphingomonas sp. strain CSW-10.</title>
        <authorList>
            <person name="Chen W.-M."/>
        </authorList>
    </citation>
    <scope>NUCLEOTIDE SEQUENCE [LARGE SCALE GENOMIC DNA]</scope>
    <source>
        <strain evidence="3">NST-5</strain>
    </source>
</reference>
<name>A0ABW9Z9N2_9FLAO</name>
<sequence length="339" mass="40503">MADLINYEEYKLIATYIDCKPIMNELITNILNSEYHIKTNLISEQRGGWASLSYRIEDVASKKFFLKIYDLQRKSTASLTKELDHYLPIVEWLESQFVLRDKIVRLIRTFNKEVKATDKKNIYILFEYIEGKTVGEQKLSEKQVFQLSEIISALHNSNDVPFDLEPITETFELEFIPLLTAWTSEDFDELKHEIHDVLKPYLSILKQKIIQWKNLSIELKNMSLKFTLCHTDIHHWNLIWNNEQLYLLDWEGLKFAPPEADIFSIYQQPYFELFLTKYCEHNPDFRVNETVLKFYQLSRRLQDISEFIQQLQFDEITENDKNISFKYLRRELNNISGDL</sequence>
<dbReference type="RefSeq" id="WP_166537427.1">
    <property type="nucleotide sequence ID" value="NZ_JAABLM010000012.1"/>
</dbReference>
<dbReference type="Gene3D" id="1.10.510.10">
    <property type="entry name" value="Transferase(Phosphotransferase) domain 1"/>
    <property type="match status" value="1"/>
</dbReference>
<feature type="domain" description="Aminoglycoside phosphotransferase" evidence="1">
    <location>
        <begin position="46"/>
        <end position="266"/>
    </location>
</feature>
<dbReference type="Gene3D" id="1.20.58.840">
    <property type="match status" value="1"/>
</dbReference>
<dbReference type="Pfam" id="PF01636">
    <property type="entry name" value="APH"/>
    <property type="match status" value="1"/>
</dbReference>
<evidence type="ECO:0000313" key="3">
    <source>
        <dbReference type="Proteomes" id="UP000798602"/>
    </source>
</evidence>
<dbReference type="InterPro" id="IPR011009">
    <property type="entry name" value="Kinase-like_dom_sf"/>
</dbReference>
<gene>
    <name evidence="2" type="ORF">GV828_10345</name>
</gene>
<dbReference type="EMBL" id="JAABLM010000012">
    <property type="protein sequence ID" value="NBL65601.1"/>
    <property type="molecule type" value="Genomic_DNA"/>
</dbReference>
<evidence type="ECO:0000259" key="1">
    <source>
        <dbReference type="Pfam" id="PF01636"/>
    </source>
</evidence>
<proteinExistence type="predicted"/>
<evidence type="ECO:0000313" key="2">
    <source>
        <dbReference type="EMBL" id="NBL65601.1"/>
    </source>
</evidence>
<dbReference type="Proteomes" id="UP000798602">
    <property type="component" value="Unassembled WGS sequence"/>
</dbReference>
<keyword evidence="3" id="KW-1185">Reference proteome</keyword>
<accession>A0ABW9Z9N2</accession>
<organism evidence="2 3">
    <name type="scientific">Flavobacterium ichthyis</name>
    <dbReference type="NCBI Taxonomy" id="2698827"/>
    <lineage>
        <taxon>Bacteria</taxon>
        <taxon>Pseudomonadati</taxon>
        <taxon>Bacteroidota</taxon>
        <taxon>Flavobacteriia</taxon>
        <taxon>Flavobacteriales</taxon>
        <taxon>Flavobacteriaceae</taxon>
        <taxon>Flavobacterium</taxon>
    </lineage>
</organism>
<dbReference type="Gene3D" id="3.30.200.20">
    <property type="entry name" value="Phosphorylase Kinase, domain 1"/>
    <property type="match status" value="1"/>
</dbReference>
<protein>
    <submittedName>
        <fullName evidence="2">Phosphotransferase</fullName>
    </submittedName>
</protein>
<dbReference type="SUPFAM" id="SSF56112">
    <property type="entry name" value="Protein kinase-like (PK-like)"/>
    <property type="match status" value="1"/>
</dbReference>